<evidence type="ECO:0000313" key="10">
    <source>
        <dbReference type="Proteomes" id="UP001161405"/>
    </source>
</evidence>
<comment type="similarity">
    <text evidence="7">Belongs to the transglycosylase MltG family.</text>
</comment>
<sequence>MRVKEAVAKRVKKRKQQNGFIQTLNAFLTLIVIGLVAAIGLVYFGLTKFHEPGQIQADTVFVVPEGAGLNAIAGKLEDEKVIDNRYVFRFGAYATDLNGGLKRGEYLLPADASMRKILDTLIEGRPIQYSVTIPEGFTSWQVVERLNSSKDLTGEITELPAEGTLLPDTYSFERGSSRAKIIEEMTKAHDETVAQIWETRQADLPIETIEEFVILASIVEKETGLADERPQVAAVFINRLNKGMRLQSDPTIIYGINQGQGPLGRGLKRSEIDKKTDYNTYQIDGLPIGPISNPGVDSLKAVANPAETDALYFVADGTGGHAFAATYKQHQQNVAAWRKIEKERQQAAEEAAKKAAEEAAESQEGEAAQTENQ</sequence>
<dbReference type="PANTHER" id="PTHR30518">
    <property type="entry name" value="ENDOLYTIC MUREIN TRANSGLYCOSYLASE"/>
    <property type="match status" value="1"/>
</dbReference>
<evidence type="ECO:0000256" key="1">
    <source>
        <dbReference type="ARBA" id="ARBA00022475"/>
    </source>
</evidence>
<protein>
    <recommendedName>
        <fullName evidence="7">Endolytic murein transglycosylase</fullName>
        <ecNumber evidence="7">4.2.2.29</ecNumber>
    </recommendedName>
    <alternativeName>
        <fullName evidence="7">Peptidoglycan lytic transglycosylase</fullName>
    </alternativeName>
    <alternativeName>
        <fullName evidence="7">Peptidoglycan polymerization terminase</fullName>
    </alternativeName>
</protein>
<dbReference type="Proteomes" id="UP001161405">
    <property type="component" value="Unassembled WGS sequence"/>
</dbReference>
<evidence type="ECO:0000256" key="2">
    <source>
        <dbReference type="ARBA" id="ARBA00022692"/>
    </source>
</evidence>
<dbReference type="NCBIfam" id="TIGR00247">
    <property type="entry name" value="endolytic transglycosylase MltG"/>
    <property type="match status" value="1"/>
</dbReference>
<keyword evidence="4 7" id="KW-0472">Membrane</keyword>
<dbReference type="EMBL" id="BSNI01000002">
    <property type="protein sequence ID" value="GLQ18142.1"/>
    <property type="molecule type" value="Genomic_DNA"/>
</dbReference>
<dbReference type="EC" id="4.2.2.29" evidence="7"/>
<comment type="function">
    <text evidence="7">Functions as a peptidoglycan terminase that cleaves nascent peptidoglycan strands endolytically to terminate their elongation.</text>
</comment>
<keyword evidence="1 7" id="KW-1003">Cell membrane</keyword>
<evidence type="ECO:0000256" key="5">
    <source>
        <dbReference type="ARBA" id="ARBA00023239"/>
    </source>
</evidence>
<keyword evidence="10" id="KW-1185">Reference proteome</keyword>
<proteinExistence type="inferred from homology"/>
<dbReference type="Gene3D" id="3.30.1490.480">
    <property type="entry name" value="Endolytic murein transglycosylase"/>
    <property type="match status" value="1"/>
</dbReference>
<keyword evidence="7" id="KW-0997">Cell inner membrane</keyword>
<dbReference type="InterPro" id="IPR003770">
    <property type="entry name" value="MLTG-like"/>
</dbReference>
<reference evidence="9" key="2">
    <citation type="submission" date="2023-01" db="EMBL/GenBank/DDBJ databases">
        <title>Draft genome sequence of Maritalea porphyrae strain NBRC 107169.</title>
        <authorList>
            <person name="Sun Q."/>
            <person name="Mori K."/>
        </authorList>
    </citation>
    <scope>NUCLEOTIDE SEQUENCE</scope>
    <source>
        <strain evidence="9">NBRC 107169</strain>
    </source>
</reference>
<dbReference type="CDD" id="cd08010">
    <property type="entry name" value="MltG_like"/>
    <property type="match status" value="1"/>
</dbReference>
<feature type="transmembrane region" description="Helical" evidence="7">
    <location>
        <begin position="20"/>
        <end position="46"/>
    </location>
</feature>
<gene>
    <name evidence="7" type="primary">mltG</name>
    <name evidence="9" type="ORF">GCM10007879_23910</name>
</gene>
<keyword evidence="6 7" id="KW-0961">Cell wall biogenesis/degradation</keyword>
<dbReference type="Gene3D" id="3.30.160.60">
    <property type="entry name" value="Classic Zinc Finger"/>
    <property type="match status" value="1"/>
</dbReference>
<reference evidence="9" key="1">
    <citation type="journal article" date="2014" name="Int. J. Syst. Evol. Microbiol.">
        <title>Complete genome of a new Firmicutes species belonging to the dominant human colonic microbiota ('Ruminococcus bicirculans') reveals two chromosomes and a selective capacity to utilize plant glucans.</title>
        <authorList>
            <consortium name="NISC Comparative Sequencing Program"/>
            <person name="Wegmann U."/>
            <person name="Louis P."/>
            <person name="Goesmann A."/>
            <person name="Henrissat B."/>
            <person name="Duncan S.H."/>
            <person name="Flint H.J."/>
        </authorList>
    </citation>
    <scope>NUCLEOTIDE SEQUENCE</scope>
    <source>
        <strain evidence="9">NBRC 107169</strain>
    </source>
</reference>
<keyword evidence="5 7" id="KW-0456">Lyase</keyword>
<keyword evidence="2 7" id="KW-0812">Transmembrane</keyword>
<evidence type="ECO:0000256" key="7">
    <source>
        <dbReference type="HAMAP-Rule" id="MF_02065"/>
    </source>
</evidence>
<dbReference type="Pfam" id="PF02618">
    <property type="entry name" value="YceG"/>
    <property type="match status" value="1"/>
</dbReference>
<organism evidence="9 10">
    <name type="scientific">Maritalea porphyrae</name>
    <dbReference type="NCBI Taxonomy" id="880732"/>
    <lineage>
        <taxon>Bacteria</taxon>
        <taxon>Pseudomonadati</taxon>
        <taxon>Pseudomonadota</taxon>
        <taxon>Alphaproteobacteria</taxon>
        <taxon>Hyphomicrobiales</taxon>
        <taxon>Devosiaceae</taxon>
        <taxon>Maritalea</taxon>
    </lineage>
</organism>
<dbReference type="HAMAP" id="MF_02065">
    <property type="entry name" value="MltG"/>
    <property type="match status" value="1"/>
</dbReference>
<feature type="compositionally biased region" description="Basic and acidic residues" evidence="8">
    <location>
        <begin position="343"/>
        <end position="357"/>
    </location>
</feature>
<feature type="region of interest" description="Disordered" evidence="8">
    <location>
        <begin position="343"/>
        <end position="373"/>
    </location>
</feature>
<comment type="catalytic activity">
    <reaction evidence="7">
        <text>a peptidoglycan chain = a peptidoglycan chain with N-acetyl-1,6-anhydromuramyl-[peptide] at the reducing end + a peptidoglycan chain with N-acetylglucosamine at the non-reducing end.</text>
        <dbReference type="EC" id="4.2.2.29"/>
    </reaction>
</comment>
<accession>A0ABQ5UVY8</accession>
<evidence type="ECO:0000256" key="8">
    <source>
        <dbReference type="SAM" id="MobiDB-lite"/>
    </source>
</evidence>
<keyword evidence="3 7" id="KW-1133">Transmembrane helix</keyword>
<evidence type="ECO:0000256" key="4">
    <source>
        <dbReference type="ARBA" id="ARBA00023136"/>
    </source>
</evidence>
<evidence type="ECO:0000313" key="9">
    <source>
        <dbReference type="EMBL" id="GLQ18142.1"/>
    </source>
</evidence>
<comment type="caution">
    <text evidence="9">The sequence shown here is derived from an EMBL/GenBank/DDBJ whole genome shotgun (WGS) entry which is preliminary data.</text>
</comment>
<comment type="subcellular location">
    <subcellularLocation>
        <location evidence="7">Cell inner membrane</location>
        <topology evidence="7">Single-pass membrane protein</topology>
    </subcellularLocation>
</comment>
<dbReference type="PANTHER" id="PTHR30518:SF2">
    <property type="entry name" value="ENDOLYTIC MUREIN TRANSGLYCOSYLASE"/>
    <property type="match status" value="1"/>
</dbReference>
<evidence type="ECO:0000256" key="6">
    <source>
        <dbReference type="ARBA" id="ARBA00023316"/>
    </source>
</evidence>
<evidence type="ECO:0000256" key="3">
    <source>
        <dbReference type="ARBA" id="ARBA00022989"/>
    </source>
</evidence>
<dbReference type="GO" id="GO:0016829">
    <property type="term" value="F:lyase activity"/>
    <property type="evidence" value="ECO:0007669"/>
    <property type="project" value="UniProtKB-KW"/>
</dbReference>
<feature type="site" description="Important for catalytic activity" evidence="7">
    <location>
        <position position="222"/>
    </location>
</feature>
<name>A0ABQ5UVY8_9HYPH</name>